<accession>A0A2H3DL96</accession>
<proteinExistence type="predicted"/>
<dbReference type="Proteomes" id="UP000217790">
    <property type="component" value="Unassembled WGS sequence"/>
</dbReference>
<name>A0A2H3DL96_ARMGA</name>
<dbReference type="InParanoid" id="A0A2H3DL96"/>
<dbReference type="AlphaFoldDB" id="A0A2H3DL96"/>
<reference evidence="2" key="1">
    <citation type="journal article" date="2017" name="Nat. Ecol. Evol.">
        <title>Genome expansion and lineage-specific genetic innovations in the forest pathogenic fungi Armillaria.</title>
        <authorList>
            <person name="Sipos G."/>
            <person name="Prasanna A.N."/>
            <person name="Walter M.C."/>
            <person name="O'Connor E."/>
            <person name="Balint B."/>
            <person name="Krizsan K."/>
            <person name="Kiss B."/>
            <person name="Hess J."/>
            <person name="Varga T."/>
            <person name="Slot J."/>
            <person name="Riley R."/>
            <person name="Boka B."/>
            <person name="Rigling D."/>
            <person name="Barry K."/>
            <person name="Lee J."/>
            <person name="Mihaltcheva S."/>
            <person name="LaButti K."/>
            <person name="Lipzen A."/>
            <person name="Waldron R."/>
            <person name="Moloney N.M."/>
            <person name="Sperisen C."/>
            <person name="Kredics L."/>
            <person name="Vagvoelgyi C."/>
            <person name="Patrignani A."/>
            <person name="Fitzpatrick D."/>
            <person name="Nagy I."/>
            <person name="Doyle S."/>
            <person name="Anderson J.B."/>
            <person name="Grigoriev I.V."/>
            <person name="Gueldener U."/>
            <person name="Muensterkoetter M."/>
            <person name="Nagy L.G."/>
        </authorList>
    </citation>
    <scope>NUCLEOTIDE SEQUENCE [LARGE SCALE GENOMIC DNA]</scope>
    <source>
        <strain evidence="2">Ar21-2</strain>
    </source>
</reference>
<sequence length="188" mass="20750">MGYSGGTIEEGYGDDREGWRDVCGCGGTLLKGGTSANGGMSLDGRMSVEIRCGQTKFAVQEFAGILPAEQTQRHRGLARRMSILVVGKSLTVGVLNIRKFNFAHGWMSVHSVHISHPLQMTIRQSSPMPILLKVLRQQYRVLAGAKHCDCKGKNKTKGGGNDTQIYTHQVPFNDNRTFPREIRGWKTC</sequence>
<organism evidence="1 2">
    <name type="scientific">Armillaria gallica</name>
    <name type="common">Bulbous honey fungus</name>
    <name type="synonym">Armillaria bulbosa</name>
    <dbReference type="NCBI Taxonomy" id="47427"/>
    <lineage>
        <taxon>Eukaryota</taxon>
        <taxon>Fungi</taxon>
        <taxon>Dikarya</taxon>
        <taxon>Basidiomycota</taxon>
        <taxon>Agaricomycotina</taxon>
        <taxon>Agaricomycetes</taxon>
        <taxon>Agaricomycetidae</taxon>
        <taxon>Agaricales</taxon>
        <taxon>Marasmiineae</taxon>
        <taxon>Physalacriaceae</taxon>
        <taxon>Armillaria</taxon>
    </lineage>
</organism>
<dbReference type="EMBL" id="KZ293659">
    <property type="protein sequence ID" value="PBK92242.1"/>
    <property type="molecule type" value="Genomic_DNA"/>
</dbReference>
<evidence type="ECO:0000313" key="1">
    <source>
        <dbReference type="EMBL" id="PBK92242.1"/>
    </source>
</evidence>
<evidence type="ECO:0000313" key="2">
    <source>
        <dbReference type="Proteomes" id="UP000217790"/>
    </source>
</evidence>
<gene>
    <name evidence="1" type="ORF">ARMGADRAFT_1031136</name>
</gene>
<protein>
    <submittedName>
        <fullName evidence="1">Uncharacterized protein</fullName>
    </submittedName>
</protein>
<keyword evidence="2" id="KW-1185">Reference proteome</keyword>